<dbReference type="AlphaFoldDB" id="A0A7W7EUB0"/>
<keyword evidence="3" id="KW-0413">Isomerase</keyword>
<dbReference type="SUPFAM" id="SSF51658">
    <property type="entry name" value="Xylose isomerase-like"/>
    <property type="match status" value="1"/>
</dbReference>
<dbReference type="OrthoDB" id="3615236at2"/>
<proteinExistence type="predicted"/>
<keyword evidence="4" id="KW-1185">Reference proteome</keyword>
<dbReference type="EMBL" id="JACHOA010000004">
    <property type="protein sequence ID" value="MBB4614132.1"/>
    <property type="molecule type" value="Genomic_DNA"/>
</dbReference>
<dbReference type="InterPro" id="IPR013022">
    <property type="entry name" value="Xyl_isomerase-like_TIM-brl"/>
</dbReference>
<dbReference type="InterPro" id="IPR036237">
    <property type="entry name" value="Xyl_isomerase-like_sf"/>
</dbReference>
<dbReference type="GO" id="GO:0016853">
    <property type="term" value="F:isomerase activity"/>
    <property type="evidence" value="ECO:0007669"/>
    <property type="project" value="UniProtKB-KW"/>
</dbReference>
<evidence type="ECO:0000256" key="1">
    <source>
        <dbReference type="SAM" id="MobiDB-lite"/>
    </source>
</evidence>
<evidence type="ECO:0000313" key="3">
    <source>
        <dbReference type="EMBL" id="MBB4614132.1"/>
    </source>
</evidence>
<dbReference type="Proteomes" id="UP000538566">
    <property type="component" value="Unassembled WGS sequence"/>
</dbReference>
<dbReference type="PANTHER" id="PTHR12110">
    <property type="entry name" value="HYDROXYPYRUVATE ISOMERASE"/>
    <property type="match status" value="1"/>
</dbReference>
<feature type="domain" description="Xylose isomerase-like TIM barrel" evidence="2">
    <location>
        <begin position="30"/>
        <end position="310"/>
    </location>
</feature>
<dbReference type="Gene3D" id="3.20.20.150">
    <property type="entry name" value="Divalent-metal-dependent TIM barrel enzymes"/>
    <property type="match status" value="1"/>
</dbReference>
<organism evidence="3 4">
    <name type="scientific">Novosphingobium taihuense</name>
    <dbReference type="NCBI Taxonomy" id="260085"/>
    <lineage>
        <taxon>Bacteria</taxon>
        <taxon>Pseudomonadati</taxon>
        <taxon>Pseudomonadota</taxon>
        <taxon>Alphaproteobacteria</taxon>
        <taxon>Sphingomonadales</taxon>
        <taxon>Sphingomonadaceae</taxon>
        <taxon>Novosphingobium</taxon>
    </lineage>
</organism>
<evidence type="ECO:0000313" key="4">
    <source>
        <dbReference type="Proteomes" id="UP000538566"/>
    </source>
</evidence>
<dbReference type="InterPro" id="IPR050312">
    <property type="entry name" value="IolE/XylAMocC-like"/>
</dbReference>
<reference evidence="3 4" key="1">
    <citation type="submission" date="2020-08" db="EMBL/GenBank/DDBJ databases">
        <title>Genomic Encyclopedia of Type Strains, Phase IV (KMG-IV): sequencing the most valuable type-strain genomes for metagenomic binning, comparative biology and taxonomic classification.</title>
        <authorList>
            <person name="Goeker M."/>
        </authorList>
    </citation>
    <scope>NUCLEOTIDE SEQUENCE [LARGE SCALE GENOMIC DNA]</scope>
    <source>
        <strain evidence="3 4">DSM 17507</strain>
    </source>
</reference>
<evidence type="ECO:0000259" key="2">
    <source>
        <dbReference type="Pfam" id="PF01261"/>
    </source>
</evidence>
<dbReference type="PANTHER" id="PTHR12110:SF41">
    <property type="entry name" value="INOSOSE DEHYDRATASE"/>
    <property type="match status" value="1"/>
</dbReference>
<comment type="caution">
    <text evidence="3">The sequence shown here is derived from an EMBL/GenBank/DDBJ whole genome shotgun (WGS) entry which is preliminary data.</text>
</comment>
<sequence>MSKIKRGVSLYSYQNETFQGKMTLEDCIRTSAELGARGIEIIGEQTFWGWPEYGAADADVENWHRLIKQYDCTPVSHDFMLDYKRYKGRIMPFDEQVASVKRDIEFGARLGMKFIRALVSIAPEVLVAAAPHAEEHGIKILIEVHAPLHFDHPWIVRHAEAFEKSGSDALGFLPDMGMFLHAFPPVWKEKFLRIGVPRNIADYIEKAYADRVLSEYVILEVQEMGGTGPAIAMAETLRHNAAFEPKRMLDYMPRIHNIHGKFYQMMEDTNGDCVEPSIPYDEIVKVLQQGGYEGYICSEYEGNRWIEDAEEPDSVEQVRRQQVMLAKLLGEAEVPTIKTSPTASADAEATREAAE</sequence>
<dbReference type="Pfam" id="PF01261">
    <property type="entry name" value="AP_endonuc_2"/>
    <property type="match status" value="1"/>
</dbReference>
<gene>
    <name evidence="3" type="ORF">GGR37_002418</name>
</gene>
<feature type="region of interest" description="Disordered" evidence="1">
    <location>
        <begin position="335"/>
        <end position="355"/>
    </location>
</feature>
<protein>
    <submittedName>
        <fullName evidence="3">Sugar phosphate isomerase/epimerase</fullName>
    </submittedName>
</protein>
<name>A0A7W7EUB0_9SPHN</name>
<accession>A0A7W7EUB0</accession>